<dbReference type="Gene3D" id="1.25.40.10">
    <property type="entry name" value="Tetratricopeptide repeat domain"/>
    <property type="match status" value="1"/>
</dbReference>
<evidence type="ECO:0000256" key="2">
    <source>
        <dbReference type="ARBA" id="ARBA00022803"/>
    </source>
</evidence>
<dbReference type="InterPro" id="IPR001466">
    <property type="entry name" value="Beta-lactam-related"/>
</dbReference>
<feature type="domain" description="Beta-lactamase-related" evidence="5">
    <location>
        <begin position="20"/>
        <end position="319"/>
    </location>
</feature>
<keyword evidence="1" id="KW-0677">Repeat</keyword>
<dbReference type="SUPFAM" id="SSF56601">
    <property type="entry name" value="beta-lactamase/transpeptidase-like"/>
    <property type="match status" value="1"/>
</dbReference>
<dbReference type="Pfam" id="PF07719">
    <property type="entry name" value="TPR_2"/>
    <property type="match status" value="1"/>
</dbReference>
<evidence type="ECO:0000259" key="5">
    <source>
        <dbReference type="Pfam" id="PF00144"/>
    </source>
</evidence>
<dbReference type="RefSeq" id="WP_111600470.1">
    <property type="nucleotide sequence ID" value="NZ_QLLL01000015.1"/>
</dbReference>
<dbReference type="InterPro" id="IPR012338">
    <property type="entry name" value="Beta-lactam/transpept-like"/>
</dbReference>
<dbReference type="PROSITE" id="PS50293">
    <property type="entry name" value="TPR_REGION"/>
    <property type="match status" value="1"/>
</dbReference>
<keyword evidence="4" id="KW-0732">Signal</keyword>
<proteinExistence type="predicted"/>
<dbReference type="EMBL" id="QLLL01000015">
    <property type="protein sequence ID" value="RAI97589.1"/>
    <property type="molecule type" value="Genomic_DNA"/>
</dbReference>
<dbReference type="PANTHER" id="PTHR43283:SF18">
    <property type="match status" value="1"/>
</dbReference>
<dbReference type="InterPro" id="IPR050789">
    <property type="entry name" value="Diverse_Enzym_Activities"/>
</dbReference>
<feature type="signal peptide" evidence="4">
    <location>
        <begin position="1"/>
        <end position="19"/>
    </location>
</feature>
<dbReference type="SMART" id="SM00028">
    <property type="entry name" value="TPR"/>
    <property type="match status" value="1"/>
</dbReference>
<dbReference type="InterPro" id="IPR019734">
    <property type="entry name" value="TPR_rpt"/>
</dbReference>
<organism evidence="6 7">
    <name type="scientific">Chitinophaga skermanii</name>
    <dbReference type="NCBI Taxonomy" id="331697"/>
    <lineage>
        <taxon>Bacteria</taxon>
        <taxon>Pseudomonadati</taxon>
        <taxon>Bacteroidota</taxon>
        <taxon>Chitinophagia</taxon>
        <taxon>Chitinophagales</taxon>
        <taxon>Chitinophagaceae</taxon>
        <taxon>Chitinophaga</taxon>
    </lineage>
</organism>
<dbReference type="InterPro" id="IPR011990">
    <property type="entry name" value="TPR-like_helical_dom_sf"/>
</dbReference>
<dbReference type="Proteomes" id="UP000249547">
    <property type="component" value="Unassembled WGS sequence"/>
</dbReference>
<comment type="caution">
    <text evidence="6">The sequence shown here is derived from an EMBL/GenBank/DDBJ whole genome shotgun (WGS) entry which is preliminary data.</text>
</comment>
<evidence type="ECO:0000313" key="7">
    <source>
        <dbReference type="Proteomes" id="UP000249547"/>
    </source>
</evidence>
<dbReference type="SUPFAM" id="SSF48452">
    <property type="entry name" value="TPR-like"/>
    <property type="match status" value="1"/>
</dbReference>
<dbReference type="AlphaFoldDB" id="A0A327PZU9"/>
<evidence type="ECO:0000313" key="6">
    <source>
        <dbReference type="EMBL" id="RAI97589.1"/>
    </source>
</evidence>
<evidence type="ECO:0000256" key="3">
    <source>
        <dbReference type="PROSITE-ProRule" id="PRU00339"/>
    </source>
</evidence>
<name>A0A327PZU9_9BACT</name>
<accession>A0A327PZU9</accession>
<feature type="chain" id="PRO_5016320068" evidence="4">
    <location>
        <begin position="20"/>
        <end position="461"/>
    </location>
</feature>
<dbReference type="Pfam" id="PF00144">
    <property type="entry name" value="Beta-lactamase"/>
    <property type="match status" value="1"/>
</dbReference>
<keyword evidence="2 3" id="KW-0802">TPR repeat</keyword>
<evidence type="ECO:0000256" key="1">
    <source>
        <dbReference type="ARBA" id="ARBA00022737"/>
    </source>
</evidence>
<dbReference type="Gene3D" id="3.40.710.10">
    <property type="entry name" value="DD-peptidase/beta-lactamase superfamily"/>
    <property type="match status" value="1"/>
</dbReference>
<protein>
    <submittedName>
        <fullName evidence="6">CubicO group peptidase (Beta-lactamase class C family)</fullName>
    </submittedName>
</protein>
<keyword evidence="7" id="KW-1185">Reference proteome</keyword>
<dbReference type="PANTHER" id="PTHR43283">
    <property type="entry name" value="BETA-LACTAMASE-RELATED"/>
    <property type="match status" value="1"/>
</dbReference>
<gene>
    <name evidence="6" type="ORF">LX64_05097</name>
</gene>
<evidence type="ECO:0000256" key="4">
    <source>
        <dbReference type="SAM" id="SignalP"/>
    </source>
</evidence>
<reference evidence="6 7" key="1">
    <citation type="submission" date="2018-06" db="EMBL/GenBank/DDBJ databases">
        <title>Genomic Encyclopedia of Archaeal and Bacterial Type Strains, Phase II (KMG-II): from individual species to whole genera.</title>
        <authorList>
            <person name="Goeker M."/>
        </authorList>
    </citation>
    <scope>NUCLEOTIDE SEQUENCE [LARGE SCALE GENOMIC DNA]</scope>
    <source>
        <strain evidence="6 7">DSM 23857</strain>
    </source>
</reference>
<dbReference type="OrthoDB" id="1357763at2"/>
<sequence>MKKLLSALCFSLLAFAAGAQQYIPALMQRDVIPGLAFALIEKGKISKEQVFGILNDSSKAPVTPTSLFEAASLTKVVTAYAALKMVDAGTLDLDKPLTGYLGNNYDVGDDARLVNVTARRVLSHSAGFPNWREDREGGKLPILFTPGERFNYSGEGFVMLSRVMEHLTGKKIEVIVKEMVFTPLHMEHSSFVFEESHRAAYAFRHRWNGKKQGLADYPHANAAASMRTTAHDYALFICAILNGTGLQKKTRDAMFTPQIKVEANDPKATIHWGLGVGLEVDPTARYCWHWGDQGDAKALFVANIDTKKGFVYFTNSANGLSIAQDVMDEVFGKGQHDIAKWVGYGKFNPNLITFMQEVEKEGATKAVANYKQAGIKSLNENNMNTLGYYYLNEKKFDDAITIFELMTFQYPNSSNAFDSLAEGYATAGKREQAITYYEKAIQLDPNNTNSIQMLKKLKASK</sequence>
<dbReference type="InterPro" id="IPR013105">
    <property type="entry name" value="TPR_2"/>
</dbReference>
<feature type="repeat" description="TPR" evidence="3">
    <location>
        <begin position="414"/>
        <end position="447"/>
    </location>
</feature>
<dbReference type="PROSITE" id="PS50005">
    <property type="entry name" value="TPR"/>
    <property type="match status" value="1"/>
</dbReference>